<keyword evidence="1" id="KW-0812">Transmembrane</keyword>
<dbReference type="InterPro" id="IPR025662">
    <property type="entry name" value="Sigma_54_int_dom_ATP-bd_1"/>
</dbReference>
<dbReference type="AlphaFoldDB" id="A0A450YV48"/>
<feature type="domain" description="Novel STAND NTPase 1" evidence="2">
    <location>
        <begin position="121"/>
        <end position="168"/>
    </location>
</feature>
<organism evidence="3">
    <name type="scientific">Candidatus Kentrum sp. TC</name>
    <dbReference type="NCBI Taxonomy" id="2126339"/>
    <lineage>
        <taxon>Bacteria</taxon>
        <taxon>Pseudomonadati</taxon>
        <taxon>Pseudomonadota</taxon>
        <taxon>Gammaproteobacteria</taxon>
        <taxon>Candidatus Kentrum</taxon>
    </lineage>
</organism>
<feature type="transmembrane region" description="Helical" evidence="1">
    <location>
        <begin position="75"/>
        <end position="98"/>
    </location>
</feature>
<evidence type="ECO:0000259" key="2">
    <source>
        <dbReference type="Pfam" id="PF20703"/>
    </source>
</evidence>
<dbReference type="EMBL" id="CAADFT010000048">
    <property type="protein sequence ID" value="VFK45431.1"/>
    <property type="molecule type" value="Genomic_DNA"/>
</dbReference>
<dbReference type="PROSITE" id="PS00675">
    <property type="entry name" value="SIGMA54_INTERACT_1"/>
    <property type="match status" value="1"/>
</dbReference>
<name>A0A450YV48_9GAMM</name>
<keyword evidence="1" id="KW-0472">Membrane</keyword>
<accession>A0A450YV48</accession>
<reference evidence="3" key="1">
    <citation type="submission" date="2019-02" db="EMBL/GenBank/DDBJ databases">
        <authorList>
            <person name="Gruber-Vodicka R. H."/>
            <person name="Seah K. B. B."/>
        </authorList>
    </citation>
    <scope>NUCLEOTIDE SEQUENCE</scope>
    <source>
        <strain evidence="3">BECK_BZ125</strain>
    </source>
</reference>
<keyword evidence="1" id="KW-1133">Transmembrane helix</keyword>
<evidence type="ECO:0000313" key="3">
    <source>
        <dbReference type="EMBL" id="VFK45431.1"/>
    </source>
</evidence>
<dbReference type="InterPro" id="IPR027417">
    <property type="entry name" value="P-loop_NTPase"/>
</dbReference>
<protein>
    <recommendedName>
        <fullName evidence="2">Novel STAND NTPase 1 domain-containing protein</fullName>
    </recommendedName>
</protein>
<dbReference type="SUPFAM" id="SSF52540">
    <property type="entry name" value="P-loop containing nucleoside triphosphate hydrolases"/>
    <property type="match status" value="1"/>
</dbReference>
<dbReference type="Pfam" id="PF20703">
    <property type="entry name" value="nSTAND1"/>
    <property type="match status" value="1"/>
</dbReference>
<dbReference type="InterPro" id="IPR049052">
    <property type="entry name" value="nSTAND1"/>
</dbReference>
<evidence type="ECO:0000256" key="1">
    <source>
        <dbReference type="SAM" id="Phobius"/>
    </source>
</evidence>
<sequence>MNFTPIPDDPANCPEGGLCFQRSPLESPPMAGTSTRSWGELANIAAASITIITALVGVFGWFAKRLPWFQEQPETLAFVWLFWAGAGVLLLVGLFLLWRGLSRKSRLLRPEALRLDPDEHPEHLRGREDDIERVSGAVARAPLVFLEGESGAGKSALIRAGLNPALAKTDPPALLPVYMNTYTGDWENGIREQLIMALWAALGEERRARLGIGTRNELRGELSSMGPSAEDAGLLSREGKDFERVDPHVGPYPSSVLARSADLFHRIVFSDEINLRGDMQ</sequence>
<proteinExistence type="predicted"/>
<gene>
    <name evidence="3" type="ORF">BECKTC1821E_GA0114239_104818</name>
</gene>
<feature type="transmembrane region" description="Helical" evidence="1">
    <location>
        <begin position="41"/>
        <end position="63"/>
    </location>
</feature>